<gene>
    <name evidence="2" type="ORF">SAMN04490178_10667</name>
</gene>
<accession>A0A1H8T8X0</accession>
<feature type="transmembrane region" description="Helical" evidence="1">
    <location>
        <begin position="7"/>
        <end position="25"/>
    </location>
</feature>
<dbReference type="PANTHER" id="PTHR30105">
    <property type="entry name" value="UNCHARACTERIZED YIBQ-RELATED"/>
    <property type="match status" value="1"/>
</dbReference>
<dbReference type="AlphaFoldDB" id="A0A1H8T8X0"/>
<sequence length="401" mass="43989">MRRRTRIVWIGGILCFICLAGFLYFQNSHQRQQDKSYEIKRSGAGGTVDFSATAHKIHVAVNNALAAAGLQAEAEQEGEQRTKLQGTEGAVSWSQRKALVKVADEATAKKLETALAEAVQSIPAKIIERKADQYQGYEATRLDIGLQSKVDNETITCITDQLYLVNMPKPQVKATEPQPKPTRARMAIVVDDFGYAREPITAYATIDRPLTFAILPYRMYSNEAAQAGSRSDRQLILHLPMEPLAASEQSEATTITVQMSDEEIRNTADQAIRSIPGIIGVNNHQGSRATADKRVMSQVLGVVKEHGLFFLDSRTTSKSVAIDVAGPLGIRTTSNDLFLDNNNEVDAIKQQIRTAANMALRYGAVTVIGHARLHTATAIKEMIPELEAKGIRLVFASELLS</sequence>
<keyword evidence="3" id="KW-1185">Reference proteome</keyword>
<organism evidence="2 3">
    <name type="scientific">Propionispora vibrioides</name>
    <dbReference type="NCBI Taxonomy" id="112903"/>
    <lineage>
        <taxon>Bacteria</taxon>
        <taxon>Bacillati</taxon>
        <taxon>Bacillota</taxon>
        <taxon>Negativicutes</taxon>
        <taxon>Selenomonadales</taxon>
        <taxon>Sporomusaceae</taxon>
        <taxon>Propionispora</taxon>
    </lineage>
</organism>
<keyword evidence="1" id="KW-0812">Transmembrane</keyword>
<dbReference type="Proteomes" id="UP000198847">
    <property type="component" value="Unassembled WGS sequence"/>
</dbReference>
<dbReference type="EMBL" id="FODY01000006">
    <property type="protein sequence ID" value="SEO87321.1"/>
    <property type="molecule type" value="Genomic_DNA"/>
</dbReference>
<keyword evidence="1" id="KW-0472">Membrane</keyword>
<evidence type="ECO:0008006" key="4">
    <source>
        <dbReference type="Google" id="ProtNLM"/>
    </source>
</evidence>
<dbReference type="CDD" id="cd10936">
    <property type="entry name" value="CE4_DAC2"/>
    <property type="match status" value="1"/>
</dbReference>
<reference evidence="2 3" key="1">
    <citation type="submission" date="2016-10" db="EMBL/GenBank/DDBJ databases">
        <authorList>
            <person name="de Groot N.N."/>
        </authorList>
    </citation>
    <scope>NUCLEOTIDE SEQUENCE [LARGE SCALE GENOMIC DNA]</scope>
    <source>
        <strain evidence="2 3">DSM 13305</strain>
    </source>
</reference>
<dbReference type="InterPro" id="IPR006837">
    <property type="entry name" value="Divergent_DAC"/>
</dbReference>
<evidence type="ECO:0000256" key="1">
    <source>
        <dbReference type="SAM" id="Phobius"/>
    </source>
</evidence>
<dbReference type="OrthoDB" id="9784811at2"/>
<dbReference type="STRING" id="112903.SAMN04490178_10667"/>
<proteinExistence type="predicted"/>
<keyword evidence="1" id="KW-1133">Transmembrane helix</keyword>
<dbReference type="InterPro" id="IPR011330">
    <property type="entry name" value="Glyco_hydro/deAcase_b/a-brl"/>
</dbReference>
<dbReference type="Gene3D" id="3.20.20.370">
    <property type="entry name" value="Glycoside hydrolase/deacetylase"/>
    <property type="match status" value="1"/>
</dbReference>
<dbReference type="PANTHER" id="PTHR30105:SF2">
    <property type="entry name" value="DIVERGENT POLYSACCHARIDE DEACETYLASE SUPERFAMILY"/>
    <property type="match status" value="1"/>
</dbReference>
<protein>
    <recommendedName>
        <fullName evidence="4">Divergent polysaccharide deacetylase</fullName>
    </recommendedName>
</protein>
<evidence type="ECO:0000313" key="3">
    <source>
        <dbReference type="Proteomes" id="UP000198847"/>
    </source>
</evidence>
<dbReference type="GO" id="GO:0005975">
    <property type="term" value="P:carbohydrate metabolic process"/>
    <property type="evidence" value="ECO:0007669"/>
    <property type="project" value="InterPro"/>
</dbReference>
<evidence type="ECO:0000313" key="2">
    <source>
        <dbReference type="EMBL" id="SEO87321.1"/>
    </source>
</evidence>
<name>A0A1H8T8X0_9FIRM</name>
<dbReference type="SUPFAM" id="SSF88713">
    <property type="entry name" value="Glycoside hydrolase/deacetylase"/>
    <property type="match status" value="1"/>
</dbReference>
<dbReference type="RefSeq" id="WP_091745154.1">
    <property type="nucleotide sequence ID" value="NZ_FODY01000006.1"/>
</dbReference>
<dbReference type="Pfam" id="PF04748">
    <property type="entry name" value="Polysacc_deac_2"/>
    <property type="match status" value="1"/>
</dbReference>